<accession>X6MJC1</accession>
<gene>
    <name evidence="1" type="ORF">RFI_23254</name>
</gene>
<dbReference type="AlphaFoldDB" id="X6MJC1"/>
<dbReference type="OrthoDB" id="1721334at2759"/>
<proteinExistence type="predicted"/>
<sequence>MGCHQYFSHAKAMQYLGYRPIVTLDEGIQRTIDYLAKKDKNCKRYKKLVNDNIAQNSTVEDQKISDSHRNLVKEDTDNVQTKNERMNN</sequence>
<comment type="caution">
    <text evidence="1">The sequence shown here is derived from an EMBL/GenBank/DDBJ whole genome shotgun (WGS) entry which is preliminary data.</text>
</comment>
<reference evidence="1 2" key="1">
    <citation type="journal article" date="2013" name="Curr. Biol.">
        <title>The Genome of the Foraminiferan Reticulomyxa filosa.</title>
        <authorList>
            <person name="Glockner G."/>
            <person name="Hulsmann N."/>
            <person name="Schleicher M."/>
            <person name="Noegel A.A."/>
            <person name="Eichinger L."/>
            <person name="Gallinger C."/>
            <person name="Pawlowski J."/>
            <person name="Sierra R."/>
            <person name="Euteneuer U."/>
            <person name="Pillet L."/>
            <person name="Moustafa A."/>
            <person name="Platzer M."/>
            <person name="Groth M."/>
            <person name="Szafranski K."/>
            <person name="Schliwa M."/>
        </authorList>
    </citation>
    <scope>NUCLEOTIDE SEQUENCE [LARGE SCALE GENOMIC DNA]</scope>
</reference>
<organism evidence="1 2">
    <name type="scientific">Reticulomyxa filosa</name>
    <dbReference type="NCBI Taxonomy" id="46433"/>
    <lineage>
        <taxon>Eukaryota</taxon>
        <taxon>Sar</taxon>
        <taxon>Rhizaria</taxon>
        <taxon>Retaria</taxon>
        <taxon>Foraminifera</taxon>
        <taxon>Monothalamids</taxon>
        <taxon>Reticulomyxidae</taxon>
        <taxon>Reticulomyxa</taxon>
    </lineage>
</organism>
<name>X6MJC1_RETFI</name>
<dbReference type="Gene3D" id="3.90.25.10">
    <property type="entry name" value="UDP-galactose 4-epimerase, domain 1"/>
    <property type="match status" value="1"/>
</dbReference>
<evidence type="ECO:0000313" key="1">
    <source>
        <dbReference type="EMBL" id="ETO14113.1"/>
    </source>
</evidence>
<evidence type="ECO:0000313" key="2">
    <source>
        <dbReference type="Proteomes" id="UP000023152"/>
    </source>
</evidence>
<keyword evidence="2" id="KW-1185">Reference proteome</keyword>
<protein>
    <recommendedName>
        <fullName evidence="3">3-beta hydroxysteroid dehydrogenase/isomerase domain-containing protein</fullName>
    </recommendedName>
</protein>
<dbReference type="Proteomes" id="UP000023152">
    <property type="component" value="Unassembled WGS sequence"/>
</dbReference>
<dbReference type="EMBL" id="ASPP01020206">
    <property type="protein sequence ID" value="ETO14113.1"/>
    <property type="molecule type" value="Genomic_DNA"/>
</dbReference>
<dbReference type="SUPFAM" id="SSF51735">
    <property type="entry name" value="NAD(P)-binding Rossmann-fold domains"/>
    <property type="match status" value="1"/>
</dbReference>
<dbReference type="InterPro" id="IPR036291">
    <property type="entry name" value="NAD(P)-bd_dom_sf"/>
</dbReference>
<evidence type="ECO:0008006" key="3">
    <source>
        <dbReference type="Google" id="ProtNLM"/>
    </source>
</evidence>